<dbReference type="Proteomes" id="UP000789702">
    <property type="component" value="Unassembled WGS sequence"/>
</dbReference>
<organism evidence="1 2">
    <name type="scientific">Dentiscutata heterogama</name>
    <dbReference type="NCBI Taxonomy" id="1316150"/>
    <lineage>
        <taxon>Eukaryota</taxon>
        <taxon>Fungi</taxon>
        <taxon>Fungi incertae sedis</taxon>
        <taxon>Mucoromycota</taxon>
        <taxon>Glomeromycotina</taxon>
        <taxon>Glomeromycetes</taxon>
        <taxon>Diversisporales</taxon>
        <taxon>Gigasporaceae</taxon>
        <taxon>Dentiscutata</taxon>
    </lineage>
</organism>
<evidence type="ECO:0000313" key="1">
    <source>
        <dbReference type="EMBL" id="CAG8492340.1"/>
    </source>
</evidence>
<dbReference type="EMBL" id="CAJVPU010001956">
    <property type="protein sequence ID" value="CAG8492340.1"/>
    <property type="molecule type" value="Genomic_DNA"/>
</dbReference>
<keyword evidence="2" id="KW-1185">Reference proteome</keyword>
<sequence>IPAVKTVLTDTPVVPVPCSLKFLNSTGYGTPLYPCDYNYTQNYLNYSVHNNRFRYTFNMNAFFNESANLGLSNIILSISSTNPDPYSNVVMQAYDSEHVPLNTPRTLLDETIEWKNTYYLTKFNNYTVTYVWKYARYSLKRLNDNWISRLGISQPEVVGMNPNSSYYAIVNISTESFTLTEQSNLEPEKYNILFTLLRKIEISKNLPPPERMIEKSLDEDASVDLDIQRAK</sequence>
<feature type="non-terminal residue" evidence="1">
    <location>
        <position position="1"/>
    </location>
</feature>
<comment type="caution">
    <text evidence="1">The sequence shown here is derived from an EMBL/GenBank/DDBJ whole genome shotgun (WGS) entry which is preliminary data.</text>
</comment>
<evidence type="ECO:0000313" key="2">
    <source>
        <dbReference type="Proteomes" id="UP000789702"/>
    </source>
</evidence>
<protein>
    <submittedName>
        <fullName evidence="1">73_t:CDS:1</fullName>
    </submittedName>
</protein>
<accession>A0ACA9KVW4</accession>
<reference evidence="1" key="1">
    <citation type="submission" date="2021-06" db="EMBL/GenBank/DDBJ databases">
        <authorList>
            <person name="Kallberg Y."/>
            <person name="Tangrot J."/>
            <person name="Rosling A."/>
        </authorList>
    </citation>
    <scope>NUCLEOTIDE SEQUENCE</scope>
    <source>
        <strain evidence="1">IL203A</strain>
    </source>
</reference>
<gene>
    <name evidence="1" type="ORF">DHETER_LOCUS2615</name>
</gene>
<name>A0ACA9KVW4_9GLOM</name>
<proteinExistence type="predicted"/>